<evidence type="ECO:0000256" key="6">
    <source>
        <dbReference type="ARBA" id="ARBA00023098"/>
    </source>
</evidence>
<dbReference type="PANTHER" id="PTHR18896">
    <property type="entry name" value="PHOSPHOLIPASE D"/>
    <property type="match status" value="1"/>
</dbReference>
<gene>
    <name evidence="8" type="ORF">OLEA9_A090673</name>
</gene>
<dbReference type="Gene3D" id="3.30.870.10">
    <property type="entry name" value="Endonuclease Chain A"/>
    <property type="match status" value="1"/>
</dbReference>
<dbReference type="PROSITE" id="PS50035">
    <property type="entry name" value="PLD"/>
    <property type="match status" value="1"/>
</dbReference>
<keyword evidence="3" id="KW-0677">Repeat</keyword>
<proteinExistence type="predicted"/>
<dbReference type="EC" id="3.1.4.4" evidence="2"/>
<comment type="catalytic activity">
    <reaction evidence="1">
        <text>a 1,2-diacyl-sn-glycero-3-phosphocholine + H2O = a 1,2-diacyl-sn-glycero-3-phosphate + choline + H(+)</text>
        <dbReference type="Rhea" id="RHEA:14445"/>
        <dbReference type="ChEBI" id="CHEBI:15354"/>
        <dbReference type="ChEBI" id="CHEBI:15377"/>
        <dbReference type="ChEBI" id="CHEBI:15378"/>
        <dbReference type="ChEBI" id="CHEBI:57643"/>
        <dbReference type="ChEBI" id="CHEBI:58608"/>
        <dbReference type="EC" id="3.1.4.4"/>
    </reaction>
</comment>
<dbReference type="GO" id="GO:0004630">
    <property type="term" value="F:phospholipase D activity"/>
    <property type="evidence" value="ECO:0007669"/>
    <property type="project" value="UniProtKB-EC"/>
</dbReference>
<dbReference type="InterPro" id="IPR015679">
    <property type="entry name" value="PLipase_D_fam"/>
</dbReference>
<dbReference type="PANTHER" id="PTHR18896:SF76">
    <property type="entry name" value="PHOSPHOLIPASE"/>
    <property type="match status" value="1"/>
</dbReference>
<reference evidence="8 9" key="1">
    <citation type="submission" date="2019-12" db="EMBL/GenBank/DDBJ databases">
        <authorList>
            <person name="Alioto T."/>
            <person name="Alioto T."/>
            <person name="Gomez Garrido J."/>
        </authorList>
    </citation>
    <scope>NUCLEOTIDE SEQUENCE [LARGE SCALE GENOMIC DNA]</scope>
</reference>
<keyword evidence="5" id="KW-0442">Lipid degradation</keyword>
<dbReference type="OrthoDB" id="71549at2759"/>
<dbReference type="GO" id="GO:0005886">
    <property type="term" value="C:plasma membrane"/>
    <property type="evidence" value="ECO:0007669"/>
    <property type="project" value="TreeGrafter"/>
</dbReference>
<dbReference type="SMART" id="SM00155">
    <property type="entry name" value="PLDc"/>
    <property type="match status" value="1"/>
</dbReference>
<dbReference type="Pfam" id="PF00614">
    <property type="entry name" value="PLDc"/>
    <property type="match status" value="1"/>
</dbReference>
<dbReference type="GO" id="GO:0009395">
    <property type="term" value="P:phospholipid catabolic process"/>
    <property type="evidence" value="ECO:0007669"/>
    <property type="project" value="TreeGrafter"/>
</dbReference>
<keyword evidence="6" id="KW-0443">Lipid metabolism</keyword>
<evidence type="ECO:0000259" key="7">
    <source>
        <dbReference type="PROSITE" id="PS50035"/>
    </source>
</evidence>
<evidence type="ECO:0000256" key="1">
    <source>
        <dbReference type="ARBA" id="ARBA00000798"/>
    </source>
</evidence>
<evidence type="ECO:0000256" key="5">
    <source>
        <dbReference type="ARBA" id="ARBA00022963"/>
    </source>
</evidence>
<protein>
    <recommendedName>
        <fullName evidence="2">phospholipase D</fullName>
        <ecNumber evidence="2">3.1.4.4</ecNumber>
    </recommendedName>
</protein>
<sequence length="63" mass="7500">MEYGHRNYLKTNKYYSRSHHEKLVIVDHNICFIGGLDLCFGRYDATNHKVGDFPPFLAWKRLL</sequence>
<dbReference type="InterPro" id="IPR001736">
    <property type="entry name" value="PLipase_D/transphosphatidylase"/>
</dbReference>
<dbReference type="Gramene" id="OE9A090673T1">
    <property type="protein sequence ID" value="OE9A090673C1"/>
    <property type="gene ID" value="OE9A090673"/>
</dbReference>
<comment type="caution">
    <text evidence="8">The sequence shown here is derived from an EMBL/GenBank/DDBJ whole genome shotgun (WGS) entry which is preliminary data.</text>
</comment>
<keyword evidence="9" id="KW-1185">Reference proteome</keyword>
<organism evidence="8 9">
    <name type="scientific">Olea europaea subsp. europaea</name>
    <dbReference type="NCBI Taxonomy" id="158383"/>
    <lineage>
        <taxon>Eukaryota</taxon>
        <taxon>Viridiplantae</taxon>
        <taxon>Streptophyta</taxon>
        <taxon>Embryophyta</taxon>
        <taxon>Tracheophyta</taxon>
        <taxon>Spermatophyta</taxon>
        <taxon>Magnoliopsida</taxon>
        <taxon>eudicotyledons</taxon>
        <taxon>Gunneridae</taxon>
        <taxon>Pentapetalae</taxon>
        <taxon>asterids</taxon>
        <taxon>lamiids</taxon>
        <taxon>Lamiales</taxon>
        <taxon>Oleaceae</taxon>
        <taxon>Oleeae</taxon>
        <taxon>Olea</taxon>
    </lineage>
</organism>
<dbReference type="EMBL" id="CACTIH010001937">
    <property type="protein sequence ID" value="CAA2969309.1"/>
    <property type="molecule type" value="Genomic_DNA"/>
</dbReference>
<evidence type="ECO:0000313" key="8">
    <source>
        <dbReference type="EMBL" id="CAA2969309.1"/>
    </source>
</evidence>
<evidence type="ECO:0000256" key="4">
    <source>
        <dbReference type="ARBA" id="ARBA00022801"/>
    </source>
</evidence>
<accession>A0A8S0QU27</accession>
<dbReference type="AlphaFoldDB" id="A0A8S0QU27"/>
<dbReference type="SUPFAM" id="SSF56024">
    <property type="entry name" value="Phospholipase D/nuclease"/>
    <property type="match status" value="1"/>
</dbReference>
<dbReference type="Proteomes" id="UP000594638">
    <property type="component" value="Unassembled WGS sequence"/>
</dbReference>
<feature type="domain" description="PLD phosphodiesterase" evidence="7">
    <location>
        <begin position="15"/>
        <end position="42"/>
    </location>
</feature>
<evidence type="ECO:0000313" key="9">
    <source>
        <dbReference type="Proteomes" id="UP000594638"/>
    </source>
</evidence>
<name>A0A8S0QU27_OLEEU</name>
<evidence type="ECO:0000256" key="2">
    <source>
        <dbReference type="ARBA" id="ARBA00012027"/>
    </source>
</evidence>
<keyword evidence="4" id="KW-0378">Hydrolase</keyword>
<evidence type="ECO:0000256" key="3">
    <source>
        <dbReference type="ARBA" id="ARBA00022737"/>
    </source>
</evidence>